<proteinExistence type="predicted"/>
<gene>
    <name evidence="2" type="ORF">RIF29_20524</name>
</gene>
<protein>
    <submittedName>
        <fullName evidence="2">Uncharacterized protein</fullName>
    </submittedName>
</protein>
<keyword evidence="3" id="KW-1185">Reference proteome</keyword>
<feature type="compositionally biased region" description="Low complexity" evidence="1">
    <location>
        <begin position="75"/>
        <end position="88"/>
    </location>
</feature>
<name>A0AAN9F3M2_CROPI</name>
<evidence type="ECO:0000256" key="1">
    <source>
        <dbReference type="SAM" id="MobiDB-lite"/>
    </source>
</evidence>
<feature type="region of interest" description="Disordered" evidence="1">
    <location>
        <begin position="75"/>
        <end position="106"/>
    </location>
</feature>
<comment type="caution">
    <text evidence="2">The sequence shown here is derived from an EMBL/GenBank/DDBJ whole genome shotgun (WGS) entry which is preliminary data.</text>
</comment>
<evidence type="ECO:0000313" key="2">
    <source>
        <dbReference type="EMBL" id="KAK7267845.1"/>
    </source>
</evidence>
<dbReference type="AlphaFoldDB" id="A0AAN9F3M2"/>
<reference evidence="2 3" key="1">
    <citation type="submission" date="2024-01" db="EMBL/GenBank/DDBJ databases">
        <title>The genomes of 5 underutilized Papilionoideae crops provide insights into root nodulation and disease resistanc.</title>
        <authorList>
            <person name="Yuan L."/>
        </authorList>
    </citation>
    <scope>NUCLEOTIDE SEQUENCE [LARGE SCALE GENOMIC DNA]</scope>
    <source>
        <strain evidence="2">ZHUSHIDOU_FW_LH</strain>
        <tissue evidence="2">Leaf</tissue>
    </source>
</reference>
<accession>A0AAN9F3M2</accession>
<dbReference type="Proteomes" id="UP001372338">
    <property type="component" value="Unassembled WGS sequence"/>
</dbReference>
<organism evidence="2 3">
    <name type="scientific">Crotalaria pallida</name>
    <name type="common">Smooth rattlebox</name>
    <name type="synonym">Crotalaria striata</name>
    <dbReference type="NCBI Taxonomy" id="3830"/>
    <lineage>
        <taxon>Eukaryota</taxon>
        <taxon>Viridiplantae</taxon>
        <taxon>Streptophyta</taxon>
        <taxon>Embryophyta</taxon>
        <taxon>Tracheophyta</taxon>
        <taxon>Spermatophyta</taxon>
        <taxon>Magnoliopsida</taxon>
        <taxon>eudicotyledons</taxon>
        <taxon>Gunneridae</taxon>
        <taxon>Pentapetalae</taxon>
        <taxon>rosids</taxon>
        <taxon>fabids</taxon>
        <taxon>Fabales</taxon>
        <taxon>Fabaceae</taxon>
        <taxon>Papilionoideae</taxon>
        <taxon>50 kb inversion clade</taxon>
        <taxon>genistoids sensu lato</taxon>
        <taxon>core genistoids</taxon>
        <taxon>Crotalarieae</taxon>
        <taxon>Crotalaria</taxon>
    </lineage>
</organism>
<evidence type="ECO:0000313" key="3">
    <source>
        <dbReference type="Proteomes" id="UP001372338"/>
    </source>
</evidence>
<sequence length="106" mass="11740">MLSRTSDIIGSSTNNSITKPIIVDTIAYPVTSSKKDNFELLRYQLLGEASILFLISHSLSHVLSLTFSLFLSVPPSPSLSRSLTLPSPCRRDSRPIIRQSTQPYMS</sequence>
<dbReference type="EMBL" id="JAYWIO010000004">
    <property type="protein sequence ID" value="KAK7267845.1"/>
    <property type="molecule type" value="Genomic_DNA"/>
</dbReference>